<dbReference type="GO" id="GO:0004177">
    <property type="term" value="F:aminopeptidase activity"/>
    <property type="evidence" value="ECO:0007669"/>
    <property type="project" value="UniProtKB-KW"/>
</dbReference>
<keyword evidence="3" id="KW-1185">Reference proteome</keyword>
<dbReference type="PANTHER" id="PTHR46112:SF3">
    <property type="entry name" value="AMINOPEPTIDASE YPDF"/>
    <property type="match status" value="1"/>
</dbReference>
<feature type="domain" description="Peptidase M24" evidence="1">
    <location>
        <begin position="175"/>
        <end position="379"/>
    </location>
</feature>
<dbReference type="Proteomes" id="UP000610303">
    <property type="component" value="Unassembled WGS sequence"/>
</dbReference>
<dbReference type="InterPro" id="IPR000994">
    <property type="entry name" value="Pept_M24"/>
</dbReference>
<reference evidence="2" key="2">
    <citation type="submission" date="2020-09" db="EMBL/GenBank/DDBJ databases">
        <authorList>
            <person name="Sun Q."/>
            <person name="Ohkuma M."/>
        </authorList>
    </citation>
    <scope>NUCLEOTIDE SEQUENCE</scope>
    <source>
        <strain evidence="2">JCM 3346</strain>
    </source>
</reference>
<name>A0A918CD75_AGRME</name>
<dbReference type="Gene3D" id="3.90.230.10">
    <property type="entry name" value="Creatinase/methionine aminopeptidase superfamily"/>
    <property type="match status" value="1"/>
</dbReference>
<keyword evidence="2" id="KW-0645">Protease</keyword>
<evidence type="ECO:0000313" key="2">
    <source>
        <dbReference type="EMBL" id="GGR18278.1"/>
    </source>
</evidence>
<dbReference type="InterPro" id="IPR050659">
    <property type="entry name" value="Peptidase_M24B"/>
</dbReference>
<proteinExistence type="predicted"/>
<dbReference type="EMBL" id="BMRJ01000001">
    <property type="protein sequence ID" value="GGR18278.1"/>
    <property type="molecule type" value="Genomic_DNA"/>
</dbReference>
<accession>A0A918CD75</accession>
<dbReference type="SUPFAM" id="SSF53092">
    <property type="entry name" value="Creatinase/prolidase N-terminal domain"/>
    <property type="match status" value="1"/>
</dbReference>
<protein>
    <submittedName>
        <fullName evidence="2">Xaa-Pro aminopeptidase</fullName>
    </submittedName>
</protein>
<gene>
    <name evidence="2" type="ORF">GCM10010196_09190</name>
</gene>
<dbReference type="InterPro" id="IPR036005">
    <property type="entry name" value="Creatinase/aminopeptidase-like"/>
</dbReference>
<dbReference type="InterPro" id="IPR029149">
    <property type="entry name" value="Creatin/AminoP/Spt16_N"/>
</dbReference>
<evidence type="ECO:0000313" key="3">
    <source>
        <dbReference type="Proteomes" id="UP000610303"/>
    </source>
</evidence>
<dbReference type="SUPFAM" id="SSF55920">
    <property type="entry name" value="Creatinase/aminopeptidase"/>
    <property type="match status" value="1"/>
</dbReference>
<dbReference type="Pfam" id="PF00557">
    <property type="entry name" value="Peptidase_M24"/>
    <property type="match status" value="1"/>
</dbReference>
<keyword evidence="2" id="KW-0378">Hydrolase</keyword>
<organism evidence="2 3">
    <name type="scientific">Agromyces mediolanus</name>
    <name type="common">Corynebacterium mediolanum</name>
    <dbReference type="NCBI Taxonomy" id="41986"/>
    <lineage>
        <taxon>Bacteria</taxon>
        <taxon>Bacillati</taxon>
        <taxon>Actinomycetota</taxon>
        <taxon>Actinomycetes</taxon>
        <taxon>Micrococcales</taxon>
        <taxon>Microbacteriaceae</taxon>
        <taxon>Agromyces</taxon>
    </lineage>
</organism>
<dbReference type="AlphaFoldDB" id="A0A918CD75"/>
<dbReference type="CDD" id="cd01066">
    <property type="entry name" value="APP_MetAP"/>
    <property type="match status" value="1"/>
</dbReference>
<dbReference type="Gene3D" id="3.40.350.10">
    <property type="entry name" value="Creatinase/prolidase N-terminal domain"/>
    <property type="match status" value="1"/>
</dbReference>
<sequence length="392" mass="41343">MSVELQITPSEYVARVAGVRRLMAESELDAIVVWGRGGGTIERYGNVLYLCGHYAVFPTIRDVPGVWSDRGYAAVVVTADELVLCSEDVDAEPIGATRHLALDGRSGGSLGELVGEALRGGSGLRIGVVGSDTMTAKQLAAVDRATEGLRRGALVLADDLVETVRSIKSETEIALLRRAGEIGNRALTAGAEFLVPGARETDAVAAMVAELTRNEAVMANAFVYTFGAEAPGIPAPPTYSNRVLQAGDLFTVDLTGAYRGYFFDFARSRVVGAEPTAPQEAAYRLARTSIDAAADAARPGATVGDLARAADELLAEGGYDFEHAEFQAGGHGLGLGFEAPWIRPENDRPIEVGMTLALERFVVMGGTAATFERNVVITADGAVDLAPVLDLW</sequence>
<reference evidence="2" key="1">
    <citation type="journal article" date="2014" name="Int. J. Syst. Evol. Microbiol.">
        <title>Complete genome sequence of Corynebacterium casei LMG S-19264T (=DSM 44701T), isolated from a smear-ripened cheese.</title>
        <authorList>
            <consortium name="US DOE Joint Genome Institute (JGI-PGF)"/>
            <person name="Walter F."/>
            <person name="Albersmeier A."/>
            <person name="Kalinowski J."/>
            <person name="Ruckert C."/>
        </authorList>
    </citation>
    <scope>NUCLEOTIDE SEQUENCE</scope>
    <source>
        <strain evidence="2">JCM 3346</strain>
    </source>
</reference>
<dbReference type="RefSeq" id="WP_189084091.1">
    <property type="nucleotide sequence ID" value="NZ_BMRJ01000001.1"/>
</dbReference>
<dbReference type="PANTHER" id="PTHR46112">
    <property type="entry name" value="AMINOPEPTIDASE"/>
    <property type="match status" value="1"/>
</dbReference>
<comment type="caution">
    <text evidence="2">The sequence shown here is derived from an EMBL/GenBank/DDBJ whole genome shotgun (WGS) entry which is preliminary data.</text>
</comment>
<evidence type="ECO:0000259" key="1">
    <source>
        <dbReference type="Pfam" id="PF00557"/>
    </source>
</evidence>
<keyword evidence="2" id="KW-0031">Aminopeptidase</keyword>